<feature type="transmembrane region" description="Helical" evidence="1">
    <location>
        <begin position="789"/>
        <end position="808"/>
    </location>
</feature>
<feature type="chain" id="PRO_5044765475" description="Stress up-regulated Nod 19 protein" evidence="2">
    <location>
        <begin position="28"/>
        <end position="823"/>
    </location>
</feature>
<keyword evidence="1" id="KW-0472">Membrane</keyword>
<dbReference type="PANTHER" id="PTHR33390:SF1">
    <property type="entry name" value="STRESS UP-REGULATED NOD 19 PROTEIN"/>
    <property type="match status" value="1"/>
</dbReference>
<evidence type="ECO:0000256" key="2">
    <source>
        <dbReference type="SAM" id="SignalP"/>
    </source>
</evidence>
<keyword evidence="1" id="KW-1133">Transmembrane helix</keyword>
<dbReference type="InterPro" id="IPR011692">
    <property type="entry name" value="Stress_up-reg_Nod19"/>
</dbReference>
<reference evidence="4" key="1">
    <citation type="journal article" date="2024" name="IScience">
        <title>Strigolactones Initiate the Formation of Haustorium-like Structures in Castilleja.</title>
        <authorList>
            <person name="Buerger M."/>
            <person name="Peterson D."/>
            <person name="Chory J."/>
        </authorList>
    </citation>
    <scope>NUCLEOTIDE SEQUENCE [LARGE SCALE GENOMIC DNA]</scope>
</reference>
<evidence type="ECO:0000313" key="4">
    <source>
        <dbReference type="Proteomes" id="UP001632038"/>
    </source>
</evidence>
<protein>
    <recommendedName>
        <fullName evidence="5">Stress up-regulated Nod 19 protein</fullName>
    </recommendedName>
</protein>
<organism evidence="3 4">
    <name type="scientific">Castilleja foliolosa</name>
    <dbReference type="NCBI Taxonomy" id="1961234"/>
    <lineage>
        <taxon>Eukaryota</taxon>
        <taxon>Viridiplantae</taxon>
        <taxon>Streptophyta</taxon>
        <taxon>Embryophyta</taxon>
        <taxon>Tracheophyta</taxon>
        <taxon>Spermatophyta</taxon>
        <taxon>Magnoliopsida</taxon>
        <taxon>eudicotyledons</taxon>
        <taxon>Gunneridae</taxon>
        <taxon>Pentapetalae</taxon>
        <taxon>asterids</taxon>
        <taxon>lamiids</taxon>
        <taxon>Lamiales</taxon>
        <taxon>Orobanchaceae</taxon>
        <taxon>Pedicularideae</taxon>
        <taxon>Castillejinae</taxon>
        <taxon>Castilleja</taxon>
    </lineage>
</organism>
<gene>
    <name evidence="3" type="ORF">CASFOL_037981</name>
</gene>
<feature type="signal peptide" evidence="2">
    <location>
        <begin position="1"/>
        <end position="27"/>
    </location>
</feature>
<dbReference type="Pfam" id="PF07712">
    <property type="entry name" value="SURNod19"/>
    <property type="match status" value="2"/>
</dbReference>
<keyword evidence="4" id="KW-1185">Reference proteome</keyword>
<dbReference type="EMBL" id="JAVIJP010000081">
    <property type="protein sequence ID" value="KAL3617660.1"/>
    <property type="molecule type" value="Genomic_DNA"/>
</dbReference>
<name>A0ABD3BJR4_9LAMI</name>
<dbReference type="PANTHER" id="PTHR33390">
    <property type="entry name" value="STRESS UP-REGULATED NOD 19 PROTEIN"/>
    <property type="match status" value="1"/>
</dbReference>
<proteinExistence type="predicted"/>
<keyword evidence="2" id="KW-0732">Signal</keyword>
<evidence type="ECO:0008006" key="5">
    <source>
        <dbReference type="Google" id="ProtNLM"/>
    </source>
</evidence>
<dbReference type="Proteomes" id="UP001632038">
    <property type="component" value="Unassembled WGS sequence"/>
</dbReference>
<dbReference type="AlphaFoldDB" id="A0ABD3BJR4"/>
<accession>A0ABD3BJR4</accession>
<keyword evidence="1" id="KW-0812">Transmembrane</keyword>
<comment type="caution">
    <text evidence="3">The sequence shown here is derived from an EMBL/GenBank/DDBJ whole genome shotgun (WGS) entry which is preliminary data.</text>
</comment>
<evidence type="ECO:0000313" key="3">
    <source>
        <dbReference type="EMBL" id="KAL3617660.1"/>
    </source>
</evidence>
<evidence type="ECO:0000256" key="1">
    <source>
        <dbReference type="SAM" id="Phobius"/>
    </source>
</evidence>
<sequence length="823" mass="92196">MAHPSSYILLNFIPILLILSQPQLSQSHPINHENTKVKTEVFLSPEIVLEPGLVSDKFYYNIDFSRGHIALKSVNAELVDERGNSVPLHQTYLHHWVLQKYYFRINAGTRVGNDHIDLGFQKPDQIHVKNSGLCNSLTQYYGLGAETRKTSTYVPDPYGVEVGNPVDIPVGYEERWVLNVHAIDTRGVEDKLGCIECRCDLFNVTEYEYDQTLATNYKGGLKCCHDETKCKLKKGFEDHVKRSLYLRYTVKYVDWDASIVPVKIYIIDVTDVWTKGDESKGVKERHNCVIEYDVEACPVSMDNDSCIHTKTSTVSLPAGGDLIYGVGHQHAAATAITLYGENVVTRYKHATIMAHPSSYILLNFIPILLILSQPQLSQSHPINHENTKVKTEVFLSPEIVLEPGLVSDKFYYNIDFSRGHIALKSVNAELVDERGNSVPLHQTYLHHWVLQKYYFRINAGTRVGNDHIDLGFQKPDQIHVKNSGLCNSLTQYYGLGAETRKTSTYVPDPYGVEVGNPVDIPVGYKERWVLNVHAIDTRGVEDKLGCIECRCDLFNVTEYEYDQTLATNYKGGLKCCHDETKCKLKKGFEDHVKRSLYLRYTVKYVDWDASIVPVKIYIIDVTDVWTKGDESKGVKERHNCVIEYDVEACPVSMDNDSCIHTKTSTVSLPAGGDLIYGVGHQHAAATAITLYGEGGRVICSSNPIYGKGDEPGDEAGYVVGMSTCYPLPGSVKISDGEMLTLVSNYSNEKNHTGVMGFSYILVADSLENHKKSTLYASIDVLKVMTSNNFVWPIVLFGVVVVAIVVFVFKGRTGRGEEGYEAII</sequence>